<evidence type="ECO:0000313" key="3">
    <source>
        <dbReference type="Proteomes" id="UP001433268"/>
    </source>
</evidence>
<gene>
    <name evidence="2" type="ORF">PG997_014700</name>
</gene>
<organism evidence="2 3">
    <name type="scientific">Apiospora hydei</name>
    <dbReference type="NCBI Taxonomy" id="1337664"/>
    <lineage>
        <taxon>Eukaryota</taxon>
        <taxon>Fungi</taxon>
        <taxon>Dikarya</taxon>
        <taxon>Ascomycota</taxon>
        <taxon>Pezizomycotina</taxon>
        <taxon>Sordariomycetes</taxon>
        <taxon>Xylariomycetidae</taxon>
        <taxon>Amphisphaeriales</taxon>
        <taxon>Apiosporaceae</taxon>
        <taxon>Apiospora</taxon>
    </lineage>
</organism>
<sequence length="199" mass="21010">MGLPQNIVNSDCIAEPAARPTITVYVTQTSTACTDAVQIPHYNGYAAVVSMLPGVATDRVQYQPIKLSLRCQQRGRGQIPDGPGGPYSGSKDSTTSNPHSDSSGASPELGSGGLVLRPRALRRLGQESRPLVTAESGAYNIVPMNATDDDTSLVSRDGVAVGDVRGQLFYYLPDALEGLRPVAVPACRNSRLAAHRAPH</sequence>
<feature type="compositionally biased region" description="Polar residues" evidence="1">
    <location>
        <begin position="90"/>
        <end position="105"/>
    </location>
</feature>
<accession>A0ABR1UUL2</accession>
<protein>
    <submittedName>
        <fullName evidence="2">Uncharacterized protein</fullName>
    </submittedName>
</protein>
<feature type="region of interest" description="Disordered" evidence="1">
    <location>
        <begin position="71"/>
        <end position="113"/>
    </location>
</feature>
<proteinExistence type="predicted"/>
<dbReference type="EMBL" id="JAQQWN010000010">
    <property type="protein sequence ID" value="KAK8062603.1"/>
    <property type="molecule type" value="Genomic_DNA"/>
</dbReference>
<comment type="caution">
    <text evidence="2">The sequence shown here is derived from an EMBL/GenBank/DDBJ whole genome shotgun (WGS) entry which is preliminary data.</text>
</comment>
<reference evidence="2 3" key="1">
    <citation type="submission" date="2023-01" db="EMBL/GenBank/DDBJ databases">
        <title>Analysis of 21 Apiospora genomes using comparative genomics revels a genus with tremendous synthesis potential of carbohydrate active enzymes and secondary metabolites.</title>
        <authorList>
            <person name="Sorensen T."/>
        </authorList>
    </citation>
    <scope>NUCLEOTIDE SEQUENCE [LARGE SCALE GENOMIC DNA]</scope>
    <source>
        <strain evidence="2 3">CBS 114990</strain>
    </source>
</reference>
<evidence type="ECO:0000313" key="2">
    <source>
        <dbReference type="EMBL" id="KAK8062603.1"/>
    </source>
</evidence>
<dbReference type="RefSeq" id="XP_066661202.1">
    <property type="nucleotide sequence ID" value="XM_066819014.1"/>
</dbReference>
<dbReference type="GeneID" id="92052074"/>
<dbReference type="Proteomes" id="UP001433268">
    <property type="component" value="Unassembled WGS sequence"/>
</dbReference>
<keyword evidence="3" id="KW-1185">Reference proteome</keyword>
<name>A0ABR1UUL2_9PEZI</name>
<evidence type="ECO:0000256" key="1">
    <source>
        <dbReference type="SAM" id="MobiDB-lite"/>
    </source>
</evidence>